<comment type="caution">
    <text evidence="1">The sequence shown here is derived from an EMBL/GenBank/DDBJ whole genome shotgun (WGS) entry which is preliminary data.</text>
</comment>
<dbReference type="AlphaFoldDB" id="A0A2H5X9A2"/>
<name>A0A2H5X9A2_9BACT</name>
<dbReference type="SUPFAM" id="SSF52833">
    <property type="entry name" value="Thioredoxin-like"/>
    <property type="match status" value="1"/>
</dbReference>
<organism evidence="1 2">
    <name type="scientific">Candidatus Fervidibacter japonicus</name>
    <dbReference type="NCBI Taxonomy" id="2035412"/>
    <lineage>
        <taxon>Bacteria</taxon>
        <taxon>Candidatus Fervidibacterota</taxon>
        <taxon>Candidatus Fervidibacter</taxon>
    </lineage>
</organism>
<reference evidence="2" key="1">
    <citation type="submission" date="2017-09" db="EMBL/GenBank/DDBJ databases">
        <title>Metaegenomics of thermophilic ammonia-oxidizing enrichment culture.</title>
        <authorList>
            <person name="Kato S."/>
            <person name="Suzuki K."/>
        </authorList>
    </citation>
    <scope>NUCLEOTIDE SEQUENCE [LARGE SCALE GENOMIC DNA]</scope>
</reference>
<evidence type="ECO:0000313" key="1">
    <source>
        <dbReference type="EMBL" id="GBC97772.1"/>
    </source>
</evidence>
<protein>
    <recommendedName>
        <fullName evidence="3">Thiol-disulfide oxidoreductase ResA</fullName>
    </recommendedName>
</protein>
<evidence type="ECO:0000313" key="2">
    <source>
        <dbReference type="Proteomes" id="UP000236173"/>
    </source>
</evidence>
<dbReference type="Gene3D" id="3.40.30.10">
    <property type="entry name" value="Glutaredoxin"/>
    <property type="match status" value="1"/>
</dbReference>
<sequence>MRGRRFSEGRMSKALGWAKSNWQILLLWFACAFSGWYLGAKGYGMALYFRITGINPEEWIPLMRLAAEKDPKVGTKVSLDGLVDWSNKPIKLPYREKMTGVLFICSQCGMEEKLATFYEFYRSHAEKLQMVVVYVGQPNEELFVFWRSFEGVVWARDPNLTVFERLNVLYMPRFYLISPDGTLRYISPIVGYLWRSDKWEQELRRVGKILGR</sequence>
<evidence type="ECO:0008006" key="3">
    <source>
        <dbReference type="Google" id="ProtNLM"/>
    </source>
</evidence>
<proteinExistence type="predicted"/>
<gene>
    <name evidence="1" type="ORF">HRbin17_00263</name>
</gene>
<dbReference type="Proteomes" id="UP000236173">
    <property type="component" value="Unassembled WGS sequence"/>
</dbReference>
<dbReference type="InterPro" id="IPR036249">
    <property type="entry name" value="Thioredoxin-like_sf"/>
</dbReference>
<dbReference type="PROSITE" id="PS51257">
    <property type="entry name" value="PROKAR_LIPOPROTEIN"/>
    <property type="match status" value="1"/>
</dbReference>
<dbReference type="EMBL" id="BEHT01000002">
    <property type="protein sequence ID" value="GBC97772.1"/>
    <property type="molecule type" value="Genomic_DNA"/>
</dbReference>
<accession>A0A2H5X9A2</accession>